<dbReference type="PANTHER" id="PTHR31284">
    <property type="entry name" value="ACID PHOSPHATASE-LIKE PROTEIN"/>
    <property type="match status" value="1"/>
</dbReference>
<dbReference type="EMBL" id="VLLG01000002">
    <property type="protein sequence ID" value="TWI90737.1"/>
    <property type="molecule type" value="Genomic_DNA"/>
</dbReference>
<gene>
    <name evidence="2" type="ORF">LX66_0097</name>
</gene>
<sequence length="270" mass="30163">MRKQQTGIAVIITVLMACSTPRPLPQKAATAPASLLPYGPAWGALWQQRAAEYKALCFQAYNTAALRLDQYLQQDRAKPPAIVTDIDETILDNGPFTVHTALAGRAYSDSAWQRWTAQAACDTVPGALSFLRYAASRGVRVFYITNRAEAEREGTLQNLRRWGFPDADAQHLLLKTVSSGKEPRRQQVLQTHDILLLLGDNLGDFSDIFDKQPYAAREQATDKTATAFGRRFIVLPNAMYGDWLGALLNFRYNLPVQQQDTLLQGKLETY</sequence>
<dbReference type="PANTHER" id="PTHR31284:SF10">
    <property type="entry name" value="ACID PHOSPHATASE-LIKE PROTEIN"/>
    <property type="match status" value="1"/>
</dbReference>
<dbReference type="SFLD" id="SFLDS00003">
    <property type="entry name" value="Haloacid_Dehalogenase"/>
    <property type="match status" value="1"/>
</dbReference>
<proteinExistence type="predicted"/>
<comment type="caution">
    <text evidence="2">The sequence shown here is derived from an EMBL/GenBank/DDBJ whole genome shotgun (WGS) entry which is preliminary data.</text>
</comment>
<reference evidence="2 3" key="1">
    <citation type="journal article" date="2013" name="Stand. Genomic Sci.">
        <title>Genomic Encyclopedia of Type Strains, Phase I: The one thousand microbial genomes (KMG-I) project.</title>
        <authorList>
            <person name="Kyrpides N.C."/>
            <person name="Woyke T."/>
            <person name="Eisen J.A."/>
            <person name="Garrity G."/>
            <person name="Lilburn T.G."/>
            <person name="Beck B.J."/>
            <person name="Whitman W.B."/>
            <person name="Hugenholtz P."/>
            <person name="Klenk H.P."/>
        </authorList>
    </citation>
    <scope>NUCLEOTIDE SEQUENCE [LARGE SCALE GENOMIC DNA]</scope>
    <source>
        <strain evidence="2 3">DSM 13484</strain>
    </source>
</reference>
<dbReference type="Gene3D" id="3.40.50.1000">
    <property type="entry name" value="HAD superfamily/HAD-like"/>
    <property type="match status" value="1"/>
</dbReference>
<evidence type="ECO:0000256" key="1">
    <source>
        <dbReference type="ARBA" id="ARBA00022729"/>
    </source>
</evidence>
<dbReference type="AlphaFoldDB" id="A0A562TAR5"/>
<dbReference type="SUPFAM" id="SSF56784">
    <property type="entry name" value="HAD-like"/>
    <property type="match status" value="1"/>
</dbReference>
<dbReference type="Pfam" id="PF03767">
    <property type="entry name" value="Acid_phosphat_B"/>
    <property type="match status" value="1"/>
</dbReference>
<dbReference type="InterPro" id="IPR036412">
    <property type="entry name" value="HAD-like_sf"/>
</dbReference>
<dbReference type="GO" id="GO:0009279">
    <property type="term" value="C:cell outer membrane"/>
    <property type="evidence" value="ECO:0007669"/>
    <property type="project" value="InterPro"/>
</dbReference>
<keyword evidence="3" id="KW-1185">Reference proteome</keyword>
<dbReference type="NCBIfam" id="TIGR01533">
    <property type="entry name" value="lipo_e_P4"/>
    <property type="match status" value="1"/>
</dbReference>
<dbReference type="PIRSF" id="PIRSF019271">
    <property type="entry name" value="Acid_Ptase_C"/>
    <property type="match status" value="1"/>
</dbReference>
<dbReference type="Proteomes" id="UP000316778">
    <property type="component" value="Unassembled WGS sequence"/>
</dbReference>
<protein>
    <submittedName>
        <fullName evidence="2">5'-nucleotidase (Lipoprotein e(P4) family)</fullName>
    </submittedName>
</protein>
<dbReference type="PROSITE" id="PS51257">
    <property type="entry name" value="PROKAR_LIPOPROTEIN"/>
    <property type="match status" value="1"/>
</dbReference>
<name>A0A562TAR5_CHIJA</name>
<dbReference type="OrthoDB" id="395856at2"/>
<evidence type="ECO:0000313" key="2">
    <source>
        <dbReference type="EMBL" id="TWI90737.1"/>
    </source>
</evidence>
<organism evidence="2 3">
    <name type="scientific">Chitinophaga japonensis</name>
    <name type="common">Flexibacter japonensis</name>
    <dbReference type="NCBI Taxonomy" id="104662"/>
    <lineage>
        <taxon>Bacteria</taxon>
        <taxon>Pseudomonadati</taxon>
        <taxon>Bacteroidota</taxon>
        <taxon>Chitinophagia</taxon>
        <taxon>Chitinophagales</taxon>
        <taxon>Chitinophagaceae</taxon>
        <taxon>Chitinophaga</taxon>
    </lineage>
</organism>
<evidence type="ECO:0000313" key="3">
    <source>
        <dbReference type="Proteomes" id="UP000316778"/>
    </source>
</evidence>
<dbReference type="InterPro" id="IPR005519">
    <property type="entry name" value="Acid_phosphat_B-like"/>
</dbReference>
<dbReference type="InterPro" id="IPR023214">
    <property type="entry name" value="HAD_sf"/>
</dbReference>
<keyword evidence="2" id="KW-0449">Lipoprotein</keyword>
<dbReference type="SFLD" id="SFLDG01125">
    <property type="entry name" value="C1.1:_Acid_Phosphatase_Like"/>
    <property type="match status" value="1"/>
</dbReference>
<dbReference type="RefSeq" id="WP_145709926.1">
    <property type="nucleotide sequence ID" value="NZ_BAAAFY010000001.1"/>
</dbReference>
<keyword evidence="1" id="KW-0732">Signal</keyword>
<accession>A0A562TAR5</accession>
<dbReference type="InterPro" id="IPR006423">
    <property type="entry name" value="Lipo_e_P4"/>
</dbReference>